<accession>A0A8J4WDP1</accession>
<protein>
    <recommendedName>
        <fullName evidence="1">WKF domain-containing protein</fullName>
    </recommendedName>
</protein>
<dbReference type="AlphaFoldDB" id="A0A8J4WDP1"/>
<proteinExistence type="predicted"/>
<dbReference type="InterPro" id="IPR019327">
    <property type="entry name" value="WKF"/>
</dbReference>
<evidence type="ECO:0000313" key="3">
    <source>
        <dbReference type="Proteomes" id="UP000748531"/>
    </source>
</evidence>
<evidence type="ECO:0000313" key="2">
    <source>
        <dbReference type="EMBL" id="KAF5395768.1"/>
    </source>
</evidence>
<reference evidence="2" key="1">
    <citation type="submission" date="2019-05" db="EMBL/GenBank/DDBJ databases">
        <title>Annotation for the trematode Paragonimus heterotremus.</title>
        <authorList>
            <person name="Choi Y.-J."/>
        </authorList>
    </citation>
    <scope>NUCLEOTIDE SEQUENCE</scope>
    <source>
        <strain evidence="2">LC</strain>
    </source>
</reference>
<feature type="domain" description="WKF" evidence="1">
    <location>
        <begin position="99"/>
        <end position="139"/>
    </location>
</feature>
<sequence>FVHDFDCYIQQGLFYSQVSSKCRTEATDLNQSECVNTVSATPNEPSAAQLQKNKNRLNRLKWKKRRTKKIYSRKQRAALKNAMTQPAVAVELHQKNACEYLRQWSDDHDSWKFKKNIQAWLINHALEDKMLPKSREHLLNRCAQVVERRDLPSDHPSPSALDSQQKLSSDAELCEKLVTHKAFAFHGTF</sequence>
<dbReference type="OrthoDB" id="268593at2759"/>
<dbReference type="Pfam" id="PF10180">
    <property type="entry name" value="WKF"/>
    <property type="match status" value="1"/>
</dbReference>
<organism evidence="2 3">
    <name type="scientific">Paragonimus heterotremus</name>
    <dbReference type="NCBI Taxonomy" id="100268"/>
    <lineage>
        <taxon>Eukaryota</taxon>
        <taxon>Metazoa</taxon>
        <taxon>Spiralia</taxon>
        <taxon>Lophotrochozoa</taxon>
        <taxon>Platyhelminthes</taxon>
        <taxon>Trematoda</taxon>
        <taxon>Digenea</taxon>
        <taxon>Plagiorchiida</taxon>
        <taxon>Troglotremata</taxon>
        <taxon>Troglotrematidae</taxon>
        <taxon>Paragonimus</taxon>
    </lineage>
</organism>
<keyword evidence="3" id="KW-1185">Reference proteome</keyword>
<gene>
    <name evidence="2" type="ORF">PHET_11534</name>
</gene>
<dbReference type="PANTHER" id="PTHR22306">
    <property type="entry name" value="CHROMOSOME 7 OPEN READING FRAME 50"/>
    <property type="match status" value="1"/>
</dbReference>
<feature type="non-terminal residue" evidence="2">
    <location>
        <position position="189"/>
    </location>
</feature>
<dbReference type="PANTHER" id="PTHR22306:SF2">
    <property type="entry name" value="CHROMOSOME 7 OPEN READING FRAME 50"/>
    <property type="match status" value="1"/>
</dbReference>
<comment type="caution">
    <text evidence="2">The sequence shown here is derived from an EMBL/GenBank/DDBJ whole genome shotgun (WGS) entry which is preliminary data.</text>
</comment>
<dbReference type="Proteomes" id="UP000748531">
    <property type="component" value="Unassembled WGS sequence"/>
</dbReference>
<evidence type="ECO:0000259" key="1">
    <source>
        <dbReference type="Pfam" id="PF10180"/>
    </source>
</evidence>
<dbReference type="EMBL" id="LUCH01010499">
    <property type="protein sequence ID" value="KAF5395768.1"/>
    <property type="molecule type" value="Genomic_DNA"/>
</dbReference>
<name>A0A8J4WDP1_9TREM</name>